<dbReference type="InterPro" id="IPR044824">
    <property type="entry name" value="MAIN-like"/>
</dbReference>
<protein>
    <recommendedName>
        <fullName evidence="1">Aminotransferase-like plant mobile domain-containing protein</fullName>
    </recommendedName>
</protein>
<dbReference type="Pfam" id="PF10536">
    <property type="entry name" value="PMD"/>
    <property type="match status" value="1"/>
</dbReference>
<sequence length="109" mass="12118">MTSSLIRFDDKHVSAAQLIMVDDCVLEGFIHNLLKRAPSEIRGYFQDVEFLHASRMFGGCKLDPILISGLVKRWRPETHIPSSIGECTITLEDVALQLGFLVDGSIVMG</sequence>
<dbReference type="InterPro" id="IPR019557">
    <property type="entry name" value="AminoTfrase-like_pln_mobile"/>
</dbReference>
<proteinExistence type="predicted"/>
<dbReference type="EMBL" id="JABEZW010225838">
    <property type="protein sequence ID" value="MBA0787441.1"/>
    <property type="molecule type" value="Genomic_DNA"/>
</dbReference>
<organism evidence="2 3">
    <name type="scientific">Gossypium trilobum</name>
    <dbReference type="NCBI Taxonomy" id="34281"/>
    <lineage>
        <taxon>Eukaryota</taxon>
        <taxon>Viridiplantae</taxon>
        <taxon>Streptophyta</taxon>
        <taxon>Embryophyta</taxon>
        <taxon>Tracheophyta</taxon>
        <taxon>Spermatophyta</taxon>
        <taxon>Magnoliopsida</taxon>
        <taxon>eudicotyledons</taxon>
        <taxon>Gunneridae</taxon>
        <taxon>Pentapetalae</taxon>
        <taxon>rosids</taxon>
        <taxon>malvids</taxon>
        <taxon>Malvales</taxon>
        <taxon>Malvaceae</taxon>
        <taxon>Malvoideae</taxon>
        <taxon>Gossypium</taxon>
    </lineage>
</organism>
<comment type="caution">
    <text evidence="2">The sequence shown here is derived from an EMBL/GenBank/DDBJ whole genome shotgun (WGS) entry which is preliminary data.</text>
</comment>
<accession>A0A7J9FQK5</accession>
<dbReference type="GO" id="GO:0010073">
    <property type="term" value="P:meristem maintenance"/>
    <property type="evidence" value="ECO:0007669"/>
    <property type="project" value="InterPro"/>
</dbReference>
<reference evidence="2 3" key="1">
    <citation type="journal article" date="2019" name="Genome Biol. Evol.">
        <title>Insights into the evolution of the New World diploid cottons (Gossypium, subgenus Houzingenia) based on genome sequencing.</title>
        <authorList>
            <person name="Grover C.E."/>
            <person name="Arick M.A. 2nd"/>
            <person name="Thrash A."/>
            <person name="Conover J.L."/>
            <person name="Sanders W.S."/>
            <person name="Peterson D.G."/>
            <person name="Frelichowski J.E."/>
            <person name="Scheffler J.A."/>
            <person name="Scheffler B.E."/>
            <person name="Wendel J.F."/>
        </authorList>
    </citation>
    <scope>NUCLEOTIDE SEQUENCE [LARGE SCALE GENOMIC DNA]</scope>
    <source>
        <strain evidence="2">8</strain>
        <tissue evidence="2">Leaf</tissue>
    </source>
</reference>
<dbReference type="PANTHER" id="PTHR46033">
    <property type="entry name" value="PROTEIN MAIN-LIKE 2"/>
    <property type="match status" value="1"/>
</dbReference>
<feature type="domain" description="Aminotransferase-like plant mobile" evidence="1">
    <location>
        <begin position="55"/>
        <end position="108"/>
    </location>
</feature>
<evidence type="ECO:0000313" key="3">
    <source>
        <dbReference type="Proteomes" id="UP000593568"/>
    </source>
</evidence>
<dbReference type="AlphaFoldDB" id="A0A7J9FQK5"/>
<name>A0A7J9FQK5_9ROSI</name>
<evidence type="ECO:0000313" key="2">
    <source>
        <dbReference type="EMBL" id="MBA0787441.1"/>
    </source>
</evidence>
<dbReference type="PANTHER" id="PTHR46033:SF8">
    <property type="entry name" value="PROTEIN MAINTENANCE OF MERISTEMS-LIKE"/>
    <property type="match status" value="1"/>
</dbReference>
<dbReference type="Proteomes" id="UP000593568">
    <property type="component" value="Unassembled WGS sequence"/>
</dbReference>
<gene>
    <name evidence="2" type="ORF">Gotri_027209</name>
</gene>
<evidence type="ECO:0000259" key="1">
    <source>
        <dbReference type="Pfam" id="PF10536"/>
    </source>
</evidence>
<keyword evidence="3" id="KW-1185">Reference proteome</keyword>